<accession>A0AAQ3L667</accession>
<sequence>MTLPMFGFTKSDTTLRIKINSDKFDASVVDEFTTKVEAHWQSDIKSVSVDVSSLEYIDSSGIGALLALSRRLSNSAEAVCLENPRASVVEILEMLRLHRVFKIEHEV</sequence>
<proteinExistence type="predicted"/>
<organism evidence="2 3">
    <name type="scientific">Rubellicoccus peritrichatus</name>
    <dbReference type="NCBI Taxonomy" id="3080537"/>
    <lineage>
        <taxon>Bacteria</taxon>
        <taxon>Pseudomonadati</taxon>
        <taxon>Verrucomicrobiota</taxon>
        <taxon>Opitutia</taxon>
        <taxon>Puniceicoccales</taxon>
        <taxon>Cerasicoccaceae</taxon>
        <taxon>Rubellicoccus</taxon>
    </lineage>
</organism>
<dbReference type="Proteomes" id="UP001304300">
    <property type="component" value="Chromosome"/>
</dbReference>
<dbReference type="EMBL" id="CP136920">
    <property type="protein sequence ID" value="WOO39791.1"/>
    <property type="molecule type" value="Genomic_DNA"/>
</dbReference>
<dbReference type="PANTHER" id="PTHR33495:SF2">
    <property type="entry name" value="ANTI-SIGMA FACTOR ANTAGONIST TM_1081-RELATED"/>
    <property type="match status" value="1"/>
</dbReference>
<gene>
    <name evidence="2" type="ORF">RZN69_14295</name>
</gene>
<evidence type="ECO:0000313" key="3">
    <source>
        <dbReference type="Proteomes" id="UP001304300"/>
    </source>
</evidence>
<dbReference type="GO" id="GO:0043856">
    <property type="term" value="F:anti-sigma factor antagonist activity"/>
    <property type="evidence" value="ECO:0007669"/>
    <property type="project" value="TreeGrafter"/>
</dbReference>
<dbReference type="Gene3D" id="3.30.750.24">
    <property type="entry name" value="STAS domain"/>
    <property type="match status" value="1"/>
</dbReference>
<dbReference type="AlphaFoldDB" id="A0AAQ3L667"/>
<keyword evidence="3" id="KW-1185">Reference proteome</keyword>
<dbReference type="InterPro" id="IPR002645">
    <property type="entry name" value="STAS_dom"/>
</dbReference>
<dbReference type="SUPFAM" id="SSF52091">
    <property type="entry name" value="SpoIIaa-like"/>
    <property type="match status" value="1"/>
</dbReference>
<dbReference type="InterPro" id="IPR036513">
    <property type="entry name" value="STAS_dom_sf"/>
</dbReference>
<dbReference type="RefSeq" id="WP_317831800.1">
    <property type="nucleotide sequence ID" value="NZ_CP136920.1"/>
</dbReference>
<protein>
    <submittedName>
        <fullName evidence="2">STAS domain-containing protein</fullName>
    </submittedName>
</protein>
<dbReference type="PROSITE" id="PS50801">
    <property type="entry name" value="STAS"/>
    <property type="match status" value="1"/>
</dbReference>
<name>A0AAQ3L667_9BACT</name>
<dbReference type="Pfam" id="PF01740">
    <property type="entry name" value="STAS"/>
    <property type="match status" value="1"/>
</dbReference>
<evidence type="ECO:0000259" key="1">
    <source>
        <dbReference type="PROSITE" id="PS50801"/>
    </source>
</evidence>
<feature type="domain" description="STAS" evidence="1">
    <location>
        <begin position="20"/>
        <end position="107"/>
    </location>
</feature>
<evidence type="ECO:0000313" key="2">
    <source>
        <dbReference type="EMBL" id="WOO39791.1"/>
    </source>
</evidence>
<dbReference type="PANTHER" id="PTHR33495">
    <property type="entry name" value="ANTI-SIGMA FACTOR ANTAGONIST TM_1081-RELATED-RELATED"/>
    <property type="match status" value="1"/>
</dbReference>
<dbReference type="KEGG" id="puo:RZN69_14295"/>
<reference evidence="2 3" key="1">
    <citation type="submission" date="2023-10" db="EMBL/GenBank/DDBJ databases">
        <title>Rubellicoccus peritrichatus gen. nov., sp. nov., isolated from an algae of coral reef tank.</title>
        <authorList>
            <person name="Luo J."/>
        </authorList>
    </citation>
    <scope>NUCLEOTIDE SEQUENCE [LARGE SCALE GENOMIC DNA]</scope>
    <source>
        <strain evidence="2 3">CR14</strain>
    </source>
</reference>
<dbReference type="CDD" id="cd07043">
    <property type="entry name" value="STAS_anti-anti-sigma_factors"/>
    <property type="match status" value="1"/>
</dbReference>